<comment type="caution">
    <text evidence="8">The sequence shown here is derived from an EMBL/GenBank/DDBJ whole genome shotgun (WGS) entry which is preliminary data.</text>
</comment>
<evidence type="ECO:0000256" key="1">
    <source>
        <dbReference type="ARBA" id="ARBA00004141"/>
    </source>
</evidence>
<dbReference type="InterPro" id="IPR036259">
    <property type="entry name" value="MFS_trans_sf"/>
</dbReference>
<evidence type="ECO:0000313" key="9">
    <source>
        <dbReference type="Proteomes" id="UP001231189"/>
    </source>
</evidence>
<dbReference type="Proteomes" id="UP001231189">
    <property type="component" value="Unassembled WGS sequence"/>
</dbReference>
<protein>
    <submittedName>
        <fullName evidence="8">Uncharacterized protein</fullName>
    </submittedName>
</protein>
<comment type="similarity">
    <text evidence="2">Belongs to the major facilitator superfamily. Proton-dependent oligopeptide transporter (POT/PTR) (TC 2.A.17) family.</text>
</comment>
<dbReference type="EMBL" id="JAUUTY010000001">
    <property type="protein sequence ID" value="KAK1692480.1"/>
    <property type="molecule type" value="Genomic_DNA"/>
</dbReference>
<evidence type="ECO:0000256" key="4">
    <source>
        <dbReference type="ARBA" id="ARBA00022989"/>
    </source>
</evidence>
<evidence type="ECO:0000256" key="7">
    <source>
        <dbReference type="SAM" id="Phobius"/>
    </source>
</evidence>
<reference evidence="8" key="1">
    <citation type="submission" date="2023-07" db="EMBL/GenBank/DDBJ databases">
        <title>A chromosome-level genome assembly of Lolium multiflorum.</title>
        <authorList>
            <person name="Chen Y."/>
            <person name="Copetti D."/>
            <person name="Kolliker R."/>
            <person name="Studer B."/>
        </authorList>
    </citation>
    <scope>NUCLEOTIDE SEQUENCE</scope>
    <source>
        <strain evidence="8">02402/16</strain>
        <tissue evidence="8">Leaf</tissue>
    </source>
</reference>
<keyword evidence="5 7" id="KW-0472">Membrane</keyword>
<keyword evidence="9" id="KW-1185">Reference proteome</keyword>
<organism evidence="8 9">
    <name type="scientific">Lolium multiflorum</name>
    <name type="common">Italian ryegrass</name>
    <name type="synonym">Lolium perenne subsp. multiflorum</name>
    <dbReference type="NCBI Taxonomy" id="4521"/>
    <lineage>
        <taxon>Eukaryota</taxon>
        <taxon>Viridiplantae</taxon>
        <taxon>Streptophyta</taxon>
        <taxon>Embryophyta</taxon>
        <taxon>Tracheophyta</taxon>
        <taxon>Spermatophyta</taxon>
        <taxon>Magnoliopsida</taxon>
        <taxon>Liliopsida</taxon>
        <taxon>Poales</taxon>
        <taxon>Poaceae</taxon>
        <taxon>BOP clade</taxon>
        <taxon>Pooideae</taxon>
        <taxon>Poodae</taxon>
        <taxon>Poeae</taxon>
        <taxon>Poeae Chloroplast Group 2 (Poeae type)</taxon>
        <taxon>Loliodinae</taxon>
        <taxon>Loliinae</taxon>
        <taxon>Lolium</taxon>
    </lineage>
</organism>
<dbReference type="PANTHER" id="PTHR11654">
    <property type="entry name" value="OLIGOPEPTIDE TRANSPORTER-RELATED"/>
    <property type="match status" value="1"/>
</dbReference>
<sequence>MQGYGMITLASTLLVQPSSPADGIEPSSLQVAFFYVSLYLIAIAQGADKPCGLAFAADQFDPDHPKERASRSSLFNWWFFSMAVGIYVAVVVVSYVQENVGWGISSGSLCTIMLCTFTVFLVDIPTYTASTRPPPAPRSPSHASRIASPHWPGARASRSGTTSAWRKMKTPRANLRRRAMCYGWCRFGRRAWHKAWCTHSS</sequence>
<dbReference type="Pfam" id="PF00854">
    <property type="entry name" value="PTR2"/>
    <property type="match status" value="1"/>
</dbReference>
<feature type="transmembrane region" description="Helical" evidence="7">
    <location>
        <begin position="102"/>
        <end position="122"/>
    </location>
</feature>
<evidence type="ECO:0000256" key="6">
    <source>
        <dbReference type="SAM" id="MobiDB-lite"/>
    </source>
</evidence>
<evidence type="ECO:0000256" key="2">
    <source>
        <dbReference type="ARBA" id="ARBA00005982"/>
    </source>
</evidence>
<dbReference type="SUPFAM" id="SSF103473">
    <property type="entry name" value="MFS general substrate transporter"/>
    <property type="match status" value="1"/>
</dbReference>
<comment type="subcellular location">
    <subcellularLocation>
        <location evidence="1">Membrane</location>
        <topology evidence="1">Multi-pass membrane protein</topology>
    </subcellularLocation>
</comment>
<keyword evidence="3 7" id="KW-0812">Transmembrane</keyword>
<feature type="compositionally biased region" description="Low complexity" evidence="6">
    <location>
        <begin position="139"/>
        <end position="149"/>
    </location>
</feature>
<keyword evidence="4 7" id="KW-1133">Transmembrane helix</keyword>
<evidence type="ECO:0000256" key="5">
    <source>
        <dbReference type="ARBA" id="ARBA00023136"/>
    </source>
</evidence>
<dbReference type="GO" id="GO:0016020">
    <property type="term" value="C:membrane"/>
    <property type="evidence" value="ECO:0007669"/>
    <property type="project" value="UniProtKB-SubCell"/>
</dbReference>
<accession>A0AAD8X1T1</accession>
<feature type="transmembrane region" description="Helical" evidence="7">
    <location>
        <begin position="77"/>
        <end position="96"/>
    </location>
</feature>
<evidence type="ECO:0000313" key="8">
    <source>
        <dbReference type="EMBL" id="KAK1692480.1"/>
    </source>
</evidence>
<dbReference type="Gene3D" id="1.20.1250.20">
    <property type="entry name" value="MFS general substrate transporter like domains"/>
    <property type="match status" value="1"/>
</dbReference>
<dbReference type="AlphaFoldDB" id="A0AAD8X1T1"/>
<dbReference type="InterPro" id="IPR000109">
    <property type="entry name" value="POT_fam"/>
</dbReference>
<dbReference type="GO" id="GO:0022857">
    <property type="term" value="F:transmembrane transporter activity"/>
    <property type="evidence" value="ECO:0007669"/>
    <property type="project" value="InterPro"/>
</dbReference>
<feature type="region of interest" description="Disordered" evidence="6">
    <location>
        <begin position="132"/>
        <end position="169"/>
    </location>
</feature>
<gene>
    <name evidence="8" type="ORF">QYE76_009177</name>
</gene>
<name>A0AAD8X1T1_LOLMU</name>
<evidence type="ECO:0000256" key="3">
    <source>
        <dbReference type="ARBA" id="ARBA00022692"/>
    </source>
</evidence>
<proteinExistence type="inferred from homology"/>